<dbReference type="Proteomes" id="UP000075880">
    <property type="component" value="Unassembled WGS sequence"/>
</dbReference>
<keyword evidence="3" id="KW-1185">Reference proteome</keyword>
<feature type="region of interest" description="Disordered" evidence="1">
    <location>
        <begin position="283"/>
        <end position="475"/>
    </location>
</feature>
<evidence type="ECO:0000313" key="2">
    <source>
        <dbReference type="EnsemblMetazoa" id="ENSAATROPP009510"/>
    </source>
</evidence>
<evidence type="ECO:0000313" key="3">
    <source>
        <dbReference type="Proteomes" id="UP000075880"/>
    </source>
</evidence>
<organism evidence="2 3">
    <name type="scientific">Anopheles atroparvus</name>
    <name type="common">European mosquito</name>
    <dbReference type="NCBI Taxonomy" id="41427"/>
    <lineage>
        <taxon>Eukaryota</taxon>
        <taxon>Metazoa</taxon>
        <taxon>Ecdysozoa</taxon>
        <taxon>Arthropoda</taxon>
        <taxon>Hexapoda</taxon>
        <taxon>Insecta</taxon>
        <taxon>Pterygota</taxon>
        <taxon>Neoptera</taxon>
        <taxon>Endopterygota</taxon>
        <taxon>Diptera</taxon>
        <taxon>Nematocera</taxon>
        <taxon>Culicoidea</taxon>
        <taxon>Culicidae</taxon>
        <taxon>Anophelinae</taxon>
        <taxon>Anopheles</taxon>
    </lineage>
</organism>
<evidence type="ECO:0000256" key="1">
    <source>
        <dbReference type="SAM" id="MobiDB-lite"/>
    </source>
</evidence>
<reference evidence="2" key="1">
    <citation type="submission" date="2024-04" db="UniProtKB">
        <authorList>
            <consortium name="EnsemblMetazoa"/>
        </authorList>
    </citation>
    <scope>IDENTIFICATION</scope>
    <source>
        <strain evidence="2">EBRO</strain>
    </source>
</reference>
<feature type="compositionally biased region" description="Basic and acidic residues" evidence="1">
    <location>
        <begin position="192"/>
        <end position="210"/>
    </location>
</feature>
<dbReference type="EnsemblMetazoa" id="ENSAATROPT010533">
    <property type="protein sequence ID" value="ENSAATROPP009510"/>
    <property type="gene ID" value="ENSAATROPG008566"/>
</dbReference>
<protein>
    <submittedName>
        <fullName evidence="2">Uncharacterized protein</fullName>
    </submittedName>
</protein>
<feature type="compositionally biased region" description="Polar residues" evidence="1">
    <location>
        <begin position="337"/>
        <end position="365"/>
    </location>
</feature>
<dbReference type="AlphaFoldDB" id="A0AAG5DF82"/>
<accession>A0AAG5DF82</accession>
<feature type="region of interest" description="Disordered" evidence="1">
    <location>
        <begin position="100"/>
        <end position="225"/>
    </location>
</feature>
<proteinExistence type="predicted"/>
<name>A0AAG5DF82_ANOAO</name>
<feature type="compositionally biased region" description="Basic and acidic residues" evidence="1">
    <location>
        <begin position="413"/>
        <end position="428"/>
    </location>
</feature>
<feature type="compositionally biased region" description="Low complexity" evidence="1">
    <location>
        <begin position="100"/>
        <end position="120"/>
    </location>
</feature>
<feature type="compositionally biased region" description="Acidic residues" evidence="1">
    <location>
        <begin position="287"/>
        <end position="309"/>
    </location>
</feature>
<feature type="compositionally biased region" description="Low complexity" evidence="1">
    <location>
        <begin position="139"/>
        <end position="148"/>
    </location>
</feature>
<feature type="compositionally biased region" description="Low complexity" evidence="1">
    <location>
        <begin position="324"/>
        <end position="334"/>
    </location>
</feature>
<sequence>MDSNKNEQCCFNTNTHGGHVAAGRSDIIETGCIAKTVSAAKYQNQFNNNNLIEQENLMPAVKQDDPPAVMVGQNGGGAGGVPSDLHAKGKVFAVNGQASPSVSATFSPSSSSSSSSVSVARNASEERVPSGQQSVECLTNTTTTSSFTPAINGTGPGYIRPTSTSTSESLPRSSNADHSLDPSVAVVGGGPSERRDELTAEAVAKVKPDDAAGPGAPDDGDFSDNNSIGNLSYISENGLIEEIILLPNNAYSDDDNASTSDDCIYAYRGGEPGGAAGLLLELRGDQPPDDETDFLEMDFDPEPSSEMENFDSSQQEQVLEEDGLAAASSSLARANDAQLSPEASSSNSPRANGSLVRTLSESEASQHIVAGPSHSSPAGDHAPKKTPMEGVLAATSPVSSPGPSATAVPLQRSAEEKQEVKEIHDTGGKVESAVCNKTDEPSNRSQAHKTGAIPKAVPQQYASPERDRTPGGRCSSNAKNLKLDLNLCLDGIDGADGGAKRRYLDHLLYYDRPQTYSDGQSWADKLVADSEESASREDFEFYCTECGNLEFTSKLWMNHEPASWVCKNCAFAQDEKLFRRRPDAFRQRAHGPKDQQQTEPTSPGDVEAFDIRAEQIAMEALSKINTLKELPPSSGRLSWQEEQQYSRNRSIMASNVRQHDQLQDQEVPYPDNYHHGVCVANCPENTVTIYTINCGELTIIEALTRIGIAPNLDVLRQYFTEQYHVDTSKMNIPQYLLHMSKRDCNYKKLIEAIKSCCDDETLDVQYYPFDPFTDMPEIVQISSCEIAKRWNANTNLRQIIHFKHKHFHTLNVLGKIVNIIRQPSRGRHTSHTIGIPQYYKSGSVTITRATGSS</sequence>
<feature type="compositionally biased region" description="Low complexity" evidence="1">
    <location>
        <begin position="160"/>
        <end position="174"/>
    </location>
</feature>